<keyword evidence="3" id="KW-0472">Membrane</keyword>
<evidence type="ECO:0000259" key="4">
    <source>
        <dbReference type="Pfam" id="PF00823"/>
    </source>
</evidence>
<keyword evidence="3" id="KW-1133">Transmembrane helix</keyword>
<sequence length="470" mass="47742">MALPPEEHSALLNAGPGPGSLLLAAQQWQELSGHYGAAAAELTQVLADVQAGGWQGPSAGKYVAAHVPYLAWLEQAAADSANTAAQHETAAVAYSSAVAAMPTLLELSANHAIHGVLVATNFFGVNTIPIALNEADYVRMWIQAAETMTAYQAVTTGALAATPTTEPAPPIRAASAEAQGAAPTAPSDSIAQLIADLENLIANPYQYFLDFFQQFGFSPTTTVVLAFIALLLYDLLWYPYYASYSLLLLPFFTPALSALSALGLLLPYLNSLPPAGLLPVTAEPGAATRAEPITNIVAAPAVSVAAGPSSPTANPASGSTAPAPATSPAPTSAISYAVPGLPPPGIGTGPRAGAKAPGSMPDNVDAAAPAQLAAARVQGRRRRRAAVGVRGHRDEFLDATTGIDAAPPTGVEPEPPTASTRGAGGLGFTGTKPARAEAPAGLAHLTDDGSSSTLPLLPATWPVDATPGRR</sequence>
<feature type="transmembrane region" description="Helical" evidence="3">
    <location>
        <begin position="247"/>
        <end position="269"/>
    </location>
</feature>
<proteinExistence type="inferred from homology"/>
<dbReference type="Pfam" id="PF00823">
    <property type="entry name" value="PPE"/>
    <property type="match status" value="1"/>
</dbReference>
<dbReference type="RefSeq" id="WP_240748429.1">
    <property type="nucleotide sequence ID" value="NZ_JAUFSA010000001.1"/>
</dbReference>
<protein>
    <submittedName>
        <fullName evidence="6">PPE domain-containing protein</fullName>
    </submittedName>
</protein>
<evidence type="ECO:0000313" key="6">
    <source>
        <dbReference type="EMBL" id="MDP7737694.1"/>
    </source>
</evidence>
<name>A0AAJ1SBF3_9MYCO</name>
<dbReference type="Proteomes" id="UP001229081">
    <property type="component" value="Unassembled WGS sequence"/>
</dbReference>
<feature type="domain" description="PPE-PPW subfamily C-terminal" evidence="5">
    <location>
        <begin position="417"/>
        <end position="461"/>
    </location>
</feature>
<feature type="transmembrane region" description="Helical" evidence="3">
    <location>
        <begin position="223"/>
        <end position="241"/>
    </location>
</feature>
<comment type="caution">
    <text evidence="6">The sequence shown here is derived from an EMBL/GenBank/DDBJ whole genome shotgun (WGS) entry which is preliminary data.</text>
</comment>
<reference evidence="6" key="1">
    <citation type="submission" date="2023-06" db="EMBL/GenBank/DDBJ databases">
        <title>Identification of two novel mycobacterium reveal diversities and complexities of Mycobacterium gordonae clade.</title>
        <authorList>
            <person name="Matsumoto Y."/>
            <person name="Nakamura S."/>
            <person name="Motooka D."/>
            <person name="Fukushima K."/>
        </authorList>
    </citation>
    <scope>NUCLEOTIDE SEQUENCE</scope>
    <source>
        <strain evidence="6">TY812</strain>
    </source>
</reference>
<dbReference type="InterPro" id="IPR038332">
    <property type="entry name" value="PPE_sf"/>
</dbReference>
<comment type="similarity">
    <text evidence="1">Belongs to the mycobacterial PPE family.</text>
</comment>
<dbReference type="Pfam" id="PF18878">
    <property type="entry name" value="PPE-PPW"/>
    <property type="match status" value="1"/>
</dbReference>
<dbReference type="InterPro" id="IPR000030">
    <property type="entry name" value="PPE_dom"/>
</dbReference>
<evidence type="ECO:0000256" key="1">
    <source>
        <dbReference type="ARBA" id="ARBA00010652"/>
    </source>
</evidence>
<accession>A0AAJ1SBF3</accession>
<evidence type="ECO:0000259" key="5">
    <source>
        <dbReference type="Pfam" id="PF18878"/>
    </source>
</evidence>
<dbReference type="PANTHER" id="PTHR46766:SF1">
    <property type="entry name" value="GLUTAMINE-RICH PROTEIN 2"/>
    <property type="match status" value="1"/>
</dbReference>
<dbReference type="EMBL" id="JAUFSA010000001">
    <property type="protein sequence ID" value="MDP7737694.1"/>
    <property type="molecule type" value="Genomic_DNA"/>
</dbReference>
<evidence type="ECO:0000256" key="3">
    <source>
        <dbReference type="SAM" id="Phobius"/>
    </source>
</evidence>
<feature type="region of interest" description="Disordered" evidence="2">
    <location>
        <begin position="401"/>
        <end position="470"/>
    </location>
</feature>
<dbReference type="GO" id="GO:0052572">
    <property type="term" value="P:response to host immune response"/>
    <property type="evidence" value="ECO:0007669"/>
    <property type="project" value="TreeGrafter"/>
</dbReference>
<dbReference type="PANTHER" id="PTHR46766">
    <property type="entry name" value="GLUTAMINE-RICH PROTEIN 2"/>
    <property type="match status" value="1"/>
</dbReference>
<dbReference type="SUPFAM" id="SSF140459">
    <property type="entry name" value="PE/PPE dimer-like"/>
    <property type="match status" value="1"/>
</dbReference>
<feature type="domain" description="PPE" evidence="4">
    <location>
        <begin position="1"/>
        <end position="162"/>
    </location>
</feature>
<organism evidence="6 7">
    <name type="scientific">Mycobacterium paragordonae</name>
    <dbReference type="NCBI Taxonomy" id="1389713"/>
    <lineage>
        <taxon>Bacteria</taxon>
        <taxon>Bacillati</taxon>
        <taxon>Actinomycetota</taxon>
        <taxon>Actinomycetes</taxon>
        <taxon>Mycobacteriales</taxon>
        <taxon>Mycobacteriaceae</taxon>
        <taxon>Mycobacterium</taxon>
    </lineage>
</organism>
<keyword evidence="3" id="KW-0812">Transmembrane</keyword>
<dbReference type="InterPro" id="IPR043641">
    <property type="entry name" value="PPE-PPW_C"/>
</dbReference>
<gene>
    <name evidence="6" type="ORF">QXL92_23385</name>
</gene>
<evidence type="ECO:0000256" key="2">
    <source>
        <dbReference type="SAM" id="MobiDB-lite"/>
    </source>
</evidence>
<dbReference type="AlphaFoldDB" id="A0AAJ1SBF3"/>
<evidence type="ECO:0000313" key="7">
    <source>
        <dbReference type="Proteomes" id="UP001229081"/>
    </source>
</evidence>
<feature type="compositionally biased region" description="Low complexity" evidence="2">
    <location>
        <begin position="308"/>
        <end position="333"/>
    </location>
</feature>
<dbReference type="Gene3D" id="1.20.1260.20">
    <property type="entry name" value="PPE superfamily"/>
    <property type="match status" value="1"/>
</dbReference>
<feature type="region of interest" description="Disordered" evidence="2">
    <location>
        <begin position="308"/>
        <end position="361"/>
    </location>
</feature>